<feature type="compositionally biased region" description="Polar residues" evidence="3">
    <location>
        <begin position="244"/>
        <end position="255"/>
    </location>
</feature>
<feature type="region of interest" description="Disordered" evidence="3">
    <location>
        <begin position="303"/>
        <end position="330"/>
    </location>
</feature>
<evidence type="ECO:0000259" key="4">
    <source>
        <dbReference type="PROSITE" id="PS50102"/>
    </source>
</evidence>
<feature type="compositionally biased region" description="Basic and acidic residues" evidence="3">
    <location>
        <begin position="101"/>
        <end position="111"/>
    </location>
</feature>
<dbReference type="Ensembl" id="ENSPKIT00000006977.1">
    <property type="protein sequence ID" value="ENSPKIP00000026225.1"/>
    <property type="gene ID" value="ENSPKIG00000008793.1"/>
</dbReference>
<dbReference type="OrthoDB" id="277802at2759"/>
<dbReference type="GO" id="GO:0005689">
    <property type="term" value="C:U12-type spliceosomal complex"/>
    <property type="evidence" value="ECO:0007669"/>
    <property type="project" value="TreeGrafter"/>
</dbReference>
<dbReference type="PANTHER" id="PTHR16105:SF2">
    <property type="entry name" value="RNA-BINDING PROTEIN 41"/>
    <property type="match status" value="1"/>
</dbReference>
<name>A0A3B3S7R8_9TELE</name>
<protein>
    <submittedName>
        <fullName evidence="5">RNA binding motif protein 41</fullName>
    </submittedName>
</protein>
<dbReference type="PROSITE" id="PS50102">
    <property type="entry name" value="RRM"/>
    <property type="match status" value="1"/>
</dbReference>
<dbReference type="InterPro" id="IPR045164">
    <property type="entry name" value="RBM41/RNPC3"/>
</dbReference>
<evidence type="ECO:0000256" key="1">
    <source>
        <dbReference type="ARBA" id="ARBA00022884"/>
    </source>
</evidence>
<dbReference type="STRING" id="1676925.ENSPKIP00000026225"/>
<proteinExistence type="predicted"/>
<dbReference type="GO" id="GO:0030626">
    <property type="term" value="F:U12 snRNA binding"/>
    <property type="evidence" value="ECO:0007669"/>
    <property type="project" value="TreeGrafter"/>
</dbReference>
<dbReference type="AlphaFoldDB" id="A0A3B3S7R8"/>
<evidence type="ECO:0000313" key="5">
    <source>
        <dbReference type="Ensembl" id="ENSPKIP00000026225.1"/>
    </source>
</evidence>
<feature type="compositionally biased region" description="Polar residues" evidence="3">
    <location>
        <begin position="225"/>
        <end position="236"/>
    </location>
</feature>
<evidence type="ECO:0000256" key="3">
    <source>
        <dbReference type="SAM" id="MobiDB-lite"/>
    </source>
</evidence>
<accession>A0A3B3S7R8</accession>
<dbReference type="InterPro" id="IPR012677">
    <property type="entry name" value="Nucleotide-bd_a/b_plait_sf"/>
</dbReference>
<dbReference type="GeneTree" id="ENSGT00530000063786"/>
<dbReference type="CTD" id="55285"/>
<dbReference type="Pfam" id="PF00076">
    <property type="entry name" value="RRM_1"/>
    <property type="match status" value="1"/>
</dbReference>
<evidence type="ECO:0000256" key="2">
    <source>
        <dbReference type="PROSITE-ProRule" id="PRU00176"/>
    </source>
</evidence>
<dbReference type="GO" id="GO:0000398">
    <property type="term" value="P:mRNA splicing, via spliceosome"/>
    <property type="evidence" value="ECO:0007669"/>
    <property type="project" value="TreeGrafter"/>
</dbReference>
<sequence>MRRITRHSCNDAPVLEEQETEGQRQLHSLLLQQLDTGADIDRCVAKRKCFAPATLYKPFGEQAAGVRSLSQFQTLQDGEQEMSSLRELGLTDAEIELWRSREKSEAGEKGRGVSAAPSARHQRLQAIQDKMKARVELLSRPQRLSASRALSRREMEIERSLFQGSERLSFLSALYHQEEDSQSGQDGTSSSDPLDSLYRDVLGQKEPGATGVFKDVPSSDPEGCLNSQTLPLNQPDQLREADQSRAQSDVDTSQLDGRRDDSDQSENAQEASGHSRLQGGGVRDRLAWQKRLSLSQPIGSLCTPVGRGSEGTMKLTGPVEEVSEEEIRKNRATEDEIRSIPRFQSYQQGAPSKVLCVKNLSSRASLAQLISLFSRFQRPGAPPLLYRLLTGRMKGQAFITLPDAEIAGKALELLNGYRLLERPLVIEFGRERKTE</sequence>
<feature type="domain" description="RRM" evidence="4">
    <location>
        <begin position="353"/>
        <end position="431"/>
    </location>
</feature>
<keyword evidence="1 2" id="KW-0694">RNA-binding</keyword>
<feature type="compositionally biased region" description="Low complexity" evidence="3">
    <location>
        <begin position="182"/>
        <end position="192"/>
    </location>
</feature>
<feature type="region of interest" description="Disordered" evidence="3">
    <location>
        <begin position="177"/>
        <end position="196"/>
    </location>
</feature>
<organism evidence="5 6">
    <name type="scientific">Paramormyrops kingsleyae</name>
    <dbReference type="NCBI Taxonomy" id="1676925"/>
    <lineage>
        <taxon>Eukaryota</taxon>
        <taxon>Metazoa</taxon>
        <taxon>Chordata</taxon>
        <taxon>Craniata</taxon>
        <taxon>Vertebrata</taxon>
        <taxon>Euteleostomi</taxon>
        <taxon>Actinopterygii</taxon>
        <taxon>Neopterygii</taxon>
        <taxon>Teleostei</taxon>
        <taxon>Osteoglossocephala</taxon>
        <taxon>Osteoglossomorpha</taxon>
        <taxon>Osteoglossiformes</taxon>
        <taxon>Mormyridae</taxon>
        <taxon>Paramormyrops</taxon>
    </lineage>
</organism>
<dbReference type="SUPFAM" id="SSF54928">
    <property type="entry name" value="RNA-binding domain, RBD"/>
    <property type="match status" value="1"/>
</dbReference>
<keyword evidence="6" id="KW-1185">Reference proteome</keyword>
<dbReference type="GO" id="GO:0097157">
    <property type="term" value="F:pre-mRNA intronic binding"/>
    <property type="evidence" value="ECO:0007669"/>
    <property type="project" value="TreeGrafter"/>
</dbReference>
<dbReference type="InterPro" id="IPR035979">
    <property type="entry name" value="RBD_domain_sf"/>
</dbReference>
<dbReference type="Proteomes" id="UP000261540">
    <property type="component" value="Unplaced"/>
</dbReference>
<dbReference type="PANTHER" id="PTHR16105">
    <property type="entry name" value="RNA-BINDING REGION-CONTAINING PROTEIN 3"/>
    <property type="match status" value="1"/>
</dbReference>
<dbReference type="Gene3D" id="3.30.70.330">
    <property type="match status" value="1"/>
</dbReference>
<feature type="region of interest" description="Disordered" evidence="3">
    <location>
        <begin position="101"/>
        <end position="120"/>
    </location>
</feature>
<dbReference type="KEGG" id="pki:111860803"/>
<reference evidence="5" key="1">
    <citation type="submission" date="2025-08" db="UniProtKB">
        <authorList>
            <consortium name="Ensembl"/>
        </authorList>
    </citation>
    <scope>IDENTIFICATION</scope>
</reference>
<dbReference type="SMART" id="SM00360">
    <property type="entry name" value="RRM"/>
    <property type="match status" value="1"/>
</dbReference>
<reference evidence="5" key="2">
    <citation type="submission" date="2025-09" db="UniProtKB">
        <authorList>
            <consortium name="Ensembl"/>
        </authorList>
    </citation>
    <scope>IDENTIFICATION</scope>
</reference>
<evidence type="ECO:0000313" key="6">
    <source>
        <dbReference type="Proteomes" id="UP000261540"/>
    </source>
</evidence>
<dbReference type="InterPro" id="IPR000504">
    <property type="entry name" value="RRM_dom"/>
</dbReference>
<feature type="region of interest" description="Disordered" evidence="3">
    <location>
        <begin position="208"/>
        <end position="282"/>
    </location>
</feature>